<dbReference type="RefSeq" id="WP_105335184.1">
    <property type="nucleotide sequence ID" value="NZ_PUHZ01000010.1"/>
</dbReference>
<dbReference type="AlphaFoldDB" id="A0A2S8GP42"/>
<evidence type="ECO:0000256" key="1">
    <source>
        <dbReference type="SAM" id="Phobius"/>
    </source>
</evidence>
<gene>
    <name evidence="3" type="ORF">C5Y93_09510</name>
</gene>
<dbReference type="Pfam" id="PF07596">
    <property type="entry name" value="SBP_bac_10"/>
    <property type="match status" value="1"/>
</dbReference>
<dbReference type="InterPro" id="IPR011453">
    <property type="entry name" value="DUF1559"/>
</dbReference>
<dbReference type="PANTHER" id="PTHR30093:SF2">
    <property type="entry name" value="TYPE II SECRETION SYSTEM PROTEIN H"/>
    <property type="match status" value="1"/>
</dbReference>
<comment type="caution">
    <text evidence="3">The sequence shown here is derived from an EMBL/GenBank/DDBJ whole genome shotgun (WGS) entry which is preliminary data.</text>
</comment>
<keyword evidence="1" id="KW-0472">Membrane</keyword>
<reference evidence="3 4" key="1">
    <citation type="submission" date="2018-02" db="EMBL/GenBank/DDBJ databases">
        <title>Comparative genomes isolates from brazilian mangrove.</title>
        <authorList>
            <person name="Araujo J.E."/>
            <person name="Taketani R.G."/>
            <person name="Silva M.C.P."/>
            <person name="Loureco M.V."/>
            <person name="Andreote F.D."/>
        </authorList>
    </citation>
    <scope>NUCLEOTIDE SEQUENCE [LARGE SCALE GENOMIC DNA]</scope>
    <source>
        <strain evidence="3 4">Nap-Phe MGV</strain>
    </source>
</reference>
<dbReference type="NCBIfam" id="TIGR04294">
    <property type="entry name" value="pre_pil_HX9DG"/>
    <property type="match status" value="1"/>
</dbReference>
<keyword evidence="1" id="KW-1133">Transmembrane helix</keyword>
<evidence type="ECO:0000259" key="2">
    <source>
        <dbReference type="Pfam" id="PF07596"/>
    </source>
</evidence>
<feature type="transmembrane region" description="Helical" evidence="1">
    <location>
        <begin position="27"/>
        <end position="52"/>
    </location>
</feature>
<evidence type="ECO:0000313" key="4">
    <source>
        <dbReference type="Proteomes" id="UP000237819"/>
    </source>
</evidence>
<sequence>MPDATDAHHEESLDEVNRRFDRTRTPWVIAMVVAAVLLLSCLIGGPLATFLLHSRESARRTQCMANLKQIAFNTEAYYGVEGAFPSGWKVAEDEDPPLPAWGWPAQLMPLADAKYPEAATLAQTLGSVMLSDDPRVELLQAAKSQFFCPADDVFAFDGLNHPDRRWEHDGDQYPLGLTTYVGNVGHLHDIAGSQPNTGIFFGNSHITIEQITDGQAYTILMGERDLTNCRAGSWPGVPNPMSHDGGPSIWNVVAGAKPDINAPPWDGDTKCGEGFSSFHVDGVNVLMVDGSVQFLTNNIDSHWVADPHSKEQGVLQRMMIRDDGQAVSQ</sequence>
<organism evidence="3 4">
    <name type="scientific">Blastopirellula marina</name>
    <dbReference type="NCBI Taxonomy" id="124"/>
    <lineage>
        <taxon>Bacteria</taxon>
        <taxon>Pseudomonadati</taxon>
        <taxon>Planctomycetota</taxon>
        <taxon>Planctomycetia</taxon>
        <taxon>Pirellulales</taxon>
        <taxon>Pirellulaceae</taxon>
        <taxon>Blastopirellula</taxon>
    </lineage>
</organism>
<dbReference type="OrthoDB" id="250444at2"/>
<feature type="domain" description="DUF1559" evidence="2">
    <location>
        <begin position="54"/>
        <end position="301"/>
    </location>
</feature>
<evidence type="ECO:0000313" key="3">
    <source>
        <dbReference type="EMBL" id="PQO46213.1"/>
    </source>
</evidence>
<protein>
    <recommendedName>
        <fullName evidence="2">DUF1559 domain-containing protein</fullName>
    </recommendedName>
</protein>
<dbReference type="EMBL" id="PUHZ01000010">
    <property type="protein sequence ID" value="PQO46213.1"/>
    <property type="molecule type" value="Genomic_DNA"/>
</dbReference>
<accession>A0A2S8GP42</accession>
<dbReference type="PANTHER" id="PTHR30093">
    <property type="entry name" value="GENERAL SECRETION PATHWAY PROTEIN G"/>
    <property type="match status" value="1"/>
</dbReference>
<name>A0A2S8GP42_9BACT</name>
<dbReference type="Proteomes" id="UP000237819">
    <property type="component" value="Unassembled WGS sequence"/>
</dbReference>
<proteinExistence type="predicted"/>
<keyword evidence="1" id="KW-0812">Transmembrane</keyword>
<dbReference type="InterPro" id="IPR027558">
    <property type="entry name" value="Pre_pil_HX9DG_C"/>
</dbReference>